<sequence>MVRKYNFNSKDLTCRCCEKVCEKSQFSNKALVRLYRLTTIQSGNEKGAYIRKFYRKMKCNNCMIKKRPDMRCYSCKYSMSLINFTVEQINKGDRALCKGCTTKSQEDVKSPELVSSEFVLPEFKDSNLSIQSKNDIMNQELLSVNNNELNCNQHETIDLTINRRNDHLKNNMCTICMSKCNIHLCCRDCRNTMILVKFPRDQRDKGDKALCNICTKKSQENALLKLNRLESIDLEISDKKTHDTNNICTICESICIKHLRCCACMNTMRMDKFNKTERTNGDKACCYRCKKRETKKQRLELESTNSNALSVSNNSCSICKSNCSIHIYCCVCLETKSVECYSINQKDNDDNAICYNCEANSQEINEIYSNSEKNSISSPSNSANSFEISDQIQDTENSNSVLVDKNNSMFINIAQDEIQLKDKEQAYSDICEPISMPRFNKNIYSLSQLIGRKNPPVFNDIYTPFEMPEEYEAENHDEIDMKENPTPSENLLLFNNDSAYNQNDSQKVTNGPPDIKEYVRQFVDSIYNHSLDQ</sequence>
<name>A0A137P7V5_CONC2</name>
<evidence type="ECO:0000259" key="1">
    <source>
        <dbReference type="Pfam" id="PF12898"/>
    </source>
</evidence>
<dbReference type="AlphaFoldDB" id="A0A137P7V5"/>
<proteinExistence type="predicted"/>
<gene>
    <name evidence="2" type="ORF">CONCODRAFT_78523</name>
</gene>
<organism evidence="2 3">
    <name type="scientific">Conidiobolus coronatus (strain ATCC 28846 / CBS 209.66 / NRRL 28638)</name>
    <name type="common">Delacroixia coronata</name>
    <dbReference type="NCBI Taxonomy" id="796925"/>
    <lineage>
        <taxon>Eukaryota</taxon>
        <taxon>Fungi</taxon>
        <taxon>Fungi incertae sedis</taxon>
        <taxon>Zoopagomycota</taxon>
        <taxon>Entomophthoromycotina</taxon>
        <taxon>Entomophthoromycetes</taxon>
        <taxon>Entomophthorales</taxon>
        <taxon>Ancylistaceae</taxon>
        <taxon>Conidiobolus</taxon>
    </lineage>
</organism>
<accession>A0A137P7V5</accession>
<dbReference type="Pfam" id="PF12898">
    <property type="entry name" value="Stc1"/>
    <property type="match status" value="1"/>
</dbReference>
<feature type="domain" description="Stc1" evidence="1">
    <location>
        <begin position="14"/>
        <end position="101"/>
    </location>
</feature>
<keyword evidence="3" id="KW-1185">Reference proteome</keyword>
<dbReference type="Proteomes" id="UP000070444">
    <property type="component" value="Unassembled WGS sequence"/>
</dbReference>
<dbReference type="InterPro" id="IPR024630">
    <property type="entry name" value="Stc1"/>
</dbReference>
<reference evidence="2 3" key="1">
    <citation type="journal article" date="2015" name="Genome Biol. Evol.">
        <title>Phylogenomic analyses indicate that early fungi evolved digesting cell walls of algal ancestors of land plants.</title>
        <authorList>
            <person name="Chang Y."/>
            <person name="Wang S."/>
            <person name="Sekimoto S."/>
            <person name="Aerts A.L."/>
            <person name="Choi C."/>
            <person name="Clum A."/>
            <person name="LaButti K.M."/>
            <person name="Lindquist E.A."/>
            <person name="Yee Ngan C."/>
            <person name="Ohm R.A."/>
            <person name="Salamov A.A."/>
            <person name="Grigoriev I.V."/>
            <person name="Spatafora J.W."/>
            <person name="Berbee M.L."/>
        </authorList>
    </citation>
    <scope>NUCLEOTIDE SEQUENCE [LARGE SCALE GENOMIC DNA]</scope>
    <source>
        <strain evidence="2 3">NRRL 28638</strain>
    </source>
</reference>
<protein>
    <recommendedName>
        <fullName evidence="1">Stc1 domain-containing protein</fullName>
    </recommendedName>
</protein>
<dbReference type="EMBL" id="KQ964484">
    <property type="protein sequence ID" value="KXN71086.1"/>
    <property type="molecule type" value="Genomic_DNA"/>
</dbReference>
<evidence type="ECO:0000313" key="2">
    <source>
        <dbReference type="EMBL" id="KXN71086.1"/>
    </source>
</evidence>
<evidence type="ECO:0000313" key="3">
    <source>
        <dbReference type="Proteomes" id="UP000070444"/>
    </source>
</evidence>